<protein>
    <recommendedName>
        <fullName evidence="4">DUF5642 domain-containing protein</fullName>
    </recommendedName>
</protein>
<gene>
    <name evidence="2" type="ORF">N5P18_05815</name>
</gene>
<dbReference type="RefSeq" id="WP_338538987.1">
    <property type="nucleotide sequence ID" value="NZ_CP104874.1"/>
</dbReference>
<organism evidence="2 3">
    <name type="scientific">Janibacter terrae</name>
    <dbReference type="NCBI Taxonomy" id="103817"/>
    <lineage>
        <taxon>Bacteria</taxon>
        <taxon>Bacillati</taxon>
        <taxon>Actinomycetota</taxon>
        <taxon>Actinomycetes</taxon>
        <taxon>Micrococcales</taxon>
        <taxon>Intrasporangiaceae</taxon>
        <taxon>Janibacter</taxon>
    </lineage>
</organism>
<dbReference type="PROSITE" id="PS51257">
    <property type="entry name" value="PROKAR_LIPOPROTEIN"/>
    <property type="match status" value="1"/>
</dbReference>
<keyword evidence="3" id="KW-1185">Reference proteome</keyword>
<feature type="region of interest" description="Disordered" evidence="1">
    <location>
        <begin position="52"/>
        <end position="82"/>
    </location>
</feature>
<evidence type="ECO:0008006" key="4">
    <source>
        <dbReference type="Google" id="ProtNLM"/>
    </source>
</evidence>
<evidence type="ECO:0000256" key="1">
    <source>
        <dbReference type="SAM" id="MobiDB-lite"/>
    </source>
</evidence>
<reference evidence="2 3" key="1">
    <citation type="submission" date="2022-09" db="EMBL/GenBank/DDBJ databases">
        <title>Complete genome sequence of Janibacter terrae strain COS04-44, PCL-degrading bacteria isolated from oil spilled coast.</title>
        <authorList>
            <person name="Park H."/>
            <person name="Kim J.Y."/>
            <person name="An S.H."/>
            <person name="Lee C.M."/>
            <person name="Weon H.-Y."/>
        </authorList>
    </citation>
    <scope>NUCLEOTIDE SEQUENCE [LARGE SCALE GENOMIC DNA]</scope>
    <source>
        <strain evidence="2 3">COS04-44</strain>
    </source>
</reference>
<proteinExistence type="predicted"/>
<sequence>MGTPRAVRGIGLVAALAVVTAGCVPGLGGEDPASSTPPPVGHGRLSEEQAASVLPGDDQMPSGFRRDTVEQETSGDDPQATAYPATCLDVRLAGDVGKDLRTHRTARAKRAWAGEVGGSLTVTVSSHDVAVPTQLFDDAGAAQGECATFQLIDESGTSSWKLSPVTFPPLGERTYSMRVESTTEGDVFKGGVVQVAGISVGHNLVHVVYAAGPGSRYDSRVVETVARTTVDNLEAL</sequence>
<accession>A0ABZ2FGD3</accession>
<dbReference type="Proteomes" id="UP001381003">
    <property type="component" value="Chromosome"/>
</dbReference>
<name>A0ABZ2FGD3_9MICO</name>
<dbReference type="EMBL" id="CP104874">
    <property type="protein sequence ID" value="WWF06388.1"/>
    <property type="molecule type" value="Genomic_DNA"/>
</dbReference>
<evidence type="ECO:0000313" key="3">
    <source>
        <dbReference type="Proteomes" id="UP001381003"/>
    </source>
</evidence>
<evidence type="ECO:0000313" key="2">
    <source>
        <dbReference type="EMBL" id="WWF06388.1"/>
    </source>
</evidence>